<dbReference type="EMBL" id="JAFNEN010000134">
    <property type="protein sequence ID" value="KAG8192873.1"/>
    <property type="molecule type" value="Genomic_DNA"/>
</dbReference>
<gene>
    <name evidence="2" type="ORF">JTE90_014649</name>
</gene>
<sequence length="72" mass="8487">MDSKTYYTVSTHCQLCRYWAKPRKEDKCHPRLNIRIPASTQSDSGGKEDTEFPDPRSITCHFNLVNKSRKRR</sequence>
<evidence type="ECO:0000256" key="1">
    <source>
        <dbReference type="SAM" id="MobiDB-lite"/>
    </source>
</evidence>
<feature type="compositionally biased region" description="Basic and acidic residues" evidence="1">
    <location>
        <begin position="45"/>
        <end position="54"/>
    </location>
</feature>
<proteinExistence type="predicted"/>
<protein>
    <submittedName>
        <fullName evidence="2">Uncharacterized protein</fullName>
    </submittedName>
</protein>
<feature type="region of interest" description="Disordered" evidence="1">
    <location>
        <begin position="35"/>
        <end position="56"/>
    </location>
</feature>
<dbReference type="Proteomes" id="UP000827092">
    <property type="component" value="Unassembled WGS sequence"/>
</dbReference>
<dbReference type="AlphaFoldDB" id="A0AAV6VAZ7"/>
<organism evidence="2 3">
    <name type="scientific">Oedothorax gibbosus</name>
    <dbReference type="NCBI Taxonomy" id="931172"/>
    <lineage>
        <taxon>Eukaryota</taxon>
        <taxon>Metazoa</taxon>
        <taxon>Ecdysozoa</taxon>
        <taxon>Arthropoda</taxon>
        <taxon>Chelicerata</taxon>
        <taxon>Arachnida</taxon>
        <taxon>Araneae</taxon>
        <taxon>Araneomorphae</taxon>
        <taxon>Entelegynae</taxon>
        <taxon>Araneoidea</taxon>
        <taxon>Linyphiidae</taxon>
        <taxon>Erigoninae</taxon>
        <taxon>Oedothorax</taxon>
    </lineage>
</organism>
<accession>A0AAV6VAZ7</accession>
<name>A0AAV6VAZ7_9ARAC</name>
<keyword evidence="3" id="KW-1185">Reference proteome</keyword>
<reference evidence="2 3" key="1">
    <citation type="journal article" date="2022" name="Nat. Ecol. Evol.">
        <title>A masculinizing supergene underlies an exaggerated male reproductive morph in a spider.</title>
        <authorList>
            <person name="Hendrickx F."/>
            <person name="De Corte Z."/>
            <person name="Sonet G."/>
            <person name="Van Belleghem S.M."/>
            <person name="Kostlbacher S."/>
            <person name="Vangestel C."/>
        </authorList>
    </citation>
    <scope>NUCLEOTIDE SEQUENCE [LARGE SCALE GENOMIC DNA]</scope>
    <source>
        <strain evidence="2">W744_W776</strain>
    </source>
</reference>
<comment type="caution">
    <text evidence="2">The sequence shown here is derived from an EMBL/GenBank/DDBJ whole genome shotgun (WGS) entry which is preliminary data.</text>
</comment>
<evidence type="ECO:0000313" key="3">
    <source>
        <dbReference type="Proteomes" id="UP000827092"/>
    </source>
</evidence>
<evidence type="ECO:0000313" key="2">
    <source>
        <dbReference type="EMBL" id="KAG8192873.1"/>
    </source>
</evidence>